<dbReference type="Proteomes" id="UP000298656">
    <property type="component" value="Chromosome 3"/>
</dbReference>
<dbReference type="AlphaFoldDB" id="A0A4P8J0C4"/>
<organism evidence="2 3">
    <name type="scientific">Trinickia violacea</name>
    <dbReference type="NCBI Taxonomy" id="2571746"/>
    <lineage>
        <taxon>Bacteria</taxon>
        <taxon>Pseudomonadati</taxon>
        <taxon>Pseudomonadota</taxon>
        <taxon>Betaproteobacteria</taxon>
        <taxon>Burkholderiales</taxon>
        <taxon>Burkholderiaceae</taxon>
        <taxon>Trinickia</taxon>
    </lineage>
</organism>
<evidence type="ECO:0000313" key="2">
    <source>
        <dbReference type="EMBL" id="QCP55102.1"/>
    </source>
</evidence>
<dbReference type="InterPro" id="IPR013216">
    <property type="entry name" value="Methyltransf_11"/>
</dbReference>
<dbReference type="RefSeq" id="WP_137337859.1">
    <property type="nucleotide sequence ID" value="NZ_CP040079.1"/>
</dbReference>
<dbReference type="EMBL" id="CP040079">
    <property type="protein sequence ID" value="QCP55102.1"/>
    <property type="molecule type" value="Genomic_DNA"/>
</dbReference>
<evidence type="ECO:0000259" key="1">
    <source>
        <dbReference type="Pfam" id="PF08241"/>
    </source>
</evidence>
<dbReference type="InterPro" id="IPR029063">
    <property type="entry name" value="SAM-dependent_MTases_sf"/>
</dbReference>
<reference evidence="2 3" key="1">
    <citation type="submission" date="2019-05" db="EMBL/GenBank/DDBJ databases">
        <title>Burkholderia sp. DHOD12, isolated from subtropical forest soil.</title>
        <authorList>
            <person name="Gao Z.-H."/>
            <person name="Qiu L.-H."/>
        </authorList>
    </citation>
    <scope>NUCLEOTIDE SEQUENCE [LARGE SCALE GENOMIC DNA]</scope>
    <source>
        <strain evidence="2 3">DHOD12</strain>
    </source>
</reference>
<accession>A0A4P8J0C4</accession>
<dbReference type="GO" id="GO:0008757">
    <property type="term" value="F:S-adenosylmethionine-dependent methyltransferase activity"/>
    <property type="evidence" value="ECO:0007669"/>
    <property type="project" value="InterPro"/>
</dbReference>
<dbReference type="GO" id="GO:0032259">
    <property type="term" value="P:methylation"/>
    <property type="evidence" value="ECO:0007669"/>
    <property type="project" value="UniProtKB-KW"/>
</dbReference>
<gene>
    <name evidence="2" type="ORF">FAZ95_38895</name>
</gene>
<keyword evidence="2" id="KW-0489">Methyltransferase</keyword>
<dbReference type="Pfam" id="PF08241">
    <property type="entry name" value="Methyltransf_11"/>
    <property type="match status" value="1"/>
</dbReference>
<proteinExistence type="predicted"/>
<dbReference type="PANTHER" id="PTHR43464">
    <property type="entry name" value="METHYLTRANSFERASE"/>
    <property type="match status" value="1"/>
</dbReference>
<name>A0A4P8J0C4_9BURK</name>
<dbReference type="CDD" id="cd02440">
    <property type="entry name" value="AdoMet_MTases"/>
    <property type="match status" value="1"/>
</dbReference>
<evidence type="ECO:0000313" key="3">
    <source>
        <dbReference type="Proteomes" id="UP000298656"/>
    </source>
</evidence>
<feature type="domain" description="Methyltransferase type 11" evidence="1">
    <location>
        <begin position="119"/>
        <end position="209"/>
    </location>
</feature>
<sequence>MNHLSAYLEAIGIVDGVTSQSIACEVCGHTGYEIVVDSVATTEGRFDRLPVVACELCGFLYQNPRFNAAFYQAYYERYYRQALFGQTQPERDFVLDQMRRGEFLYRSLAAYLPPTGHLLDVGCSAGGMMVPFARRGWIVAGNDPDAAYAEFGSKQLQLRIDVVAAENMRLPDAQFDLIVIIGSLEHAYDINRVLALCRKACAPDGLLLIEGRAFGYGVLNGHFSHNHRRYLTIESIEMLMLRHGWEPVLSTDAPLCGPTRPGGVHVLGKASTSMSVNALVDLIPVRWPEHGARTRHALTNLTGFVGAAVSSAHVTGAPS</sequence>
<dbReference type="SUPFAM" id="SSF53335">
    <property type="entry name" value="S-adenosyl-L-methionine-dependent methyltransferases"/>
    <property type="match status" value="1"/>
</dbReference>
<dbReference type="Gene3D" id="3.40.50.150">
    <property type="entry name" value="Vaccinia Virus protein VP39"/>
    <property type="match status" value="1"/>
</dbReference>
<keyword evidence="3" id="KW-1185">Reference proteome</keyword>
<dbReference type="OrthoDB" id="9816564at2"/>
<keyword evidence="2" id="KW-0808">Transferase</keyword>
<protein>
    <submittedName>
        <fullName evidence="2">Class I SAM-dependent methyltransferase</fullName>
    </submittedName>
</protein>
<dbReference type="PANTHER" id="PTHR43464:SF83">
    <property type="entry name" value="MALONYL-[ACYL-CARRIER PROTEIN] O-METHYLTRANSFERASE"/>
    <property type="match status" value="1"/>
</dbReference>
<dbReference type="KEGG" id="tvl:FAZ95_38895"/>